<dbReference type="Gene3D" id="1.20.120.550">
    <property type="entry name" value="Membrane associated eicosanoid/glutathione metabolism-like domain"/>
    <property type="match status" value="1"/>
</dbReference>
<feature type="transmembrane region" description="Helical" evidence="5">
    <location>
        <begin position="9"/>
        <end position="28"/>
    </location>
</feature>
<keyword evidence="7" id="KW-1185">Reference proteome</keyword>
<dbReference type="PANTHER" id="PTHR35371">
    <property type="entry name" value="INNER MEMBRANE PROTEIN"/>
    <property type="match status" value="1"/>
</dbReference>
<organism evidence="6 7">
    <name type="scientific">Sneathiella chinensis</name>
    <dbReference type="NCBI Taxonomy" id="349750"/>
    <lineage>
        <taxon>Bacteria</taxon>
        <taxon>Pseudomonadati</taxon>
        <taxon>Pseudomonadota</taxon>
        <taxon>Alphaproteobacteria</taxon>
        <taxon>Sneathiellales</taxon>
        <taxon>Sneathiellaceae</taxon>
        <taxon>Sneathiella</taxon>
    </lineage>
</organism>
<feature type="transmembrane region" description="Helical" evidence="5">
    <location>
        <begin position="116"/>
        <end position="135"/>
    </location>
</feature>
<reference evidence="6" key="2">
    <citation type="submission" date="2023-01" db="EMBL/GenBank/DDBJ databases">
        <title>Draft genome sequence of Sneathiella chinensis strain NBRC 103408.</title>
        <authorList>
            <person name="Sun Q."/>
            <person name="Mori K."/>
        </authorList>
    </citation>
    <scope>NUCLEOTIDE SEQUENCE</scope>
    <source>
        <strain evidence="6">NBRC 103408</strain>
    </source>
</reference>
<dbReference type="InterPro" id="IPR001129">
    <property type="entry name" value="Membr-assoc_MAPEG"/>
</dbReference>
<keyword evidence="4 5" id="KW-0472">Membrane</keyword>
<dbReference type="RefSeq" id="WP_169559847.1">
    <property type="nucleotide sequence ID" value="NZ_BSNF01000001.1"/>
</dbReference>
<dbReference type="PANTHER" id="PTHR35371:SF1">
    <property type="entry name" value="BLR7753 PROTEIN"/>
    <property type="match status" value="1"/>
</dbReference>
<evidence type="ECO:0000256" key="5">
    <source>
        <dbReference type="SAM" id="Phobius"/>
    </source>
</evidence>
<protein>
    <submittedName>
        <fullName evidence="6">Membrane protein</fullName>
    </submittedName>
</protein>
<comment type="subcellular location">
    <subcellularLocation>
        <location evidence="1">Membrane</location>
    </subcellularLocation>
</comment>
<dbReference type="Proteomes" id="UP001161409">
    <property type="component" value="Unassembled WGS sequence"/>
</dbReference>
<gene>
    <name evidence="6" type="ORF">GCM10007924_11060</name>
</gene>
<name>A0ABQ5U2K0_9PROT</name>
<feature type="transmembrane region" description="Helical" evidence="5">
    <location>
        <begin position="64"/>
        <end position="82"/>
    </location>
</feature>
<comment type="caution">
    <text evidence="6">The sequence shown here is derived from an EMBL/GenBank/DDBJ whole genome shotgun (WGS) entry which is preliminary data.</text>
</comment>
<dbReference type="EMBL" id="BSNF01000001">
    <property type="protein sequence ID" value="GLQ05885.1"/>
    <property type="molecule type" value="Genomic_DNA"/>
</dbReference>
<proteinExistence type="predicted"/>
<dbReference type="Pfam" id="PF01124">
    <property type="entry name" value="MAPEG"/>
    <property type="match status" value="1"/>
</dbReference>
<dbReference type="SUPFAM" id="SSF161084">
    <property type="entry name" value="MAPEG domain-like"/>
    <property type="match status" value="1"/>
</dbReference>
<keyword evidence="3 5" id="KW-1133">Transmembrane helix</keyword>
<evidence type="ECO:0000256" key="3">
    <source>
        <dbReference type="ARBA" id="ARBA00022989"/>
    </source>
</evidence>
<accession>A0ABQ5U2K0</accession>
<evidence type="ECO:0000313" key="6">
    <source>
        <dbReference type="EMBL" id="GLQ05885.1"/>
    </source>
</evidence>
<evidence type="ECO:0000256" key="4">
    <source>
        <dbReference type="ARBA" id="ARBA00023136"/>
    </source>
</evidence>
<evidence type="ECO:0000256" key="1">
    <source>
        <dbReference type="ARBA" id="ARBA00004370"/>
    </source>
</evidence>
<sequence length="136" mass="15012">MTNTLSPEIYWLVLTTFLTVLMWVPYILNRVMELGLLKAMQTPEPGRTPEADWAYRNERAHKNAIENLVIFAPLILAIAITGNASPLTAMAAQVYFWARLAHFAIYVAGIPVLRTLAFAVGFGAEVVLALVLLGVI</sequence>
<keyword evidence="2 5" id="KW-0812">Transmembrane</keyword>
<dbReference type="InterPro" id="IPR023352">
    <property type="entry name" value="MAPEG-like_dom_sf"/>
</dbReference>
<evidence type="ECO:0000313" key="7">
    <source>
        <dbReference type="Proteomes" id="UP001161409"/>
    </source>
</evidence>
<evidence type="ECO:0000256" key="2">
    <source>
        <dbReference type="ARBA" id="ARBA00022692"/>
    </source>
</evidence>
<reference evidence="6" key="1">
    <citation type="journal article" date="2014" name="Int. J. Syst. Evol. Microbiol.">
        <title>Complete genome of a new Firmicutes species belonging to the dominant human colonic microbiota ('Ruminococcus bicirculans') reveals two chromosomes and a selective capacity to utilize plant glucans.</title>
        <authorList>
            <consortium name="NISC Comparative Sequencing Program"/>
            <person name="Wegmann U."/>
            <person name="Louis P."/>
            <person name="Goesmann A."/>
            <person name="Henrissat B."/>
            <person name="Duncan S.H."/>
            <person name="Flint H.J."/>
        </authorList>
    </citation>
    <scope>NUCLEOTIDE SEQUENCE</scope>
    <source>
        <strain evidence="6">NBRC 103408</strain>
    </source>
</reference>